<feature type="region of interest" description="Disordered" evidence="1">
    <location>
        <begin position="256"/>
        <end position="324"/>
    </location>
</feature>
<evidence type="ECO:0000313" key="3">
    <source>
        <dbReference type="EMBL" id="RZF62536.1"/>
    </source>
</evidence>
<dbReference type="EMBL" id="SGIT01000001">
    <property type="protein sequence ID" value="RZF62536.1"/>
    <property type="molecule type" value="Genomic_DNA"/>
</dbReference>
<dbReference type="GO" id="GO:0016491">
    <property type="term" value="F:oxidoreductase activity"/>
    <property type="evidence" value="ECO:0007669"/>
    <property type="project" value="InterPro"/>
</dbReference>
<feature type="compositionally biased region" description="Basic and acidic residues" evidence="1">
    <location>
        <begin position="267"/>
        <end position="278"/>
    </location>
</feature>
<dbReference type="RefSeq" id="WP_130140762.1">
    <property type="nucleotide sequence ID" value="NZ_SGIT01000001.1"/>
</dbReference>
<dbReference type="PANTHER" id="PTHR42852">
    <property type="entry name" value="THIOL:DISULFIDE INTERCHANGE PROTEIN DSBE"/>
    <property type="match status" value="1"/>
</dbReference>
<name>A0A4Q6Y0P2_9SPHI</name>
<evidence type="ECO:0000259" key="2">
    <source>
        <dbReference type="PROSITE" id="PS51352"/>
    </source>
</evidence>
<dbReference type="InterPro" id="IPR013766">
    <property type="entry name" value="Thioredoxin_domain"/>
</dbReference>
<dbReference type="InterPro" id="IPR050553">
    <property type="entry name" value="Thioredoxin_ResA/DsbE_sf"/>
</dbReference>
<feature type="compositionally biased region" description="Polar residues" evidence="1">
    <location>
        <begin position="256"/>
        <end position="265"/>
    </location>
</feature>
<feature type="compositionally biased region" description="Polar residues" evidence="1">
    <location>
        <begin position="292"/>
        <end position="324"/>
    </location>
</feature>
<dbReference type="Proteomes" id="UP000292855">
    <property type="component" value="Unassembled WGS sequence"/>
</dbReference>
<dbReference type="CDD" id="cd02966">
    <property type="entry name" value="TlpA_like_family"/>
    <property type="match status" value="1"/>
</dbReference>
<dbReference type="InterPro" id="IPR036249">
    <property type="entry name" value="Thioredoxin-like_sf"/>
</dbReference>
<comment type="caution">
    <text evidence="3">The sequence shown here is derived from an EMBL/GenBank/DDBJ whole genome shotgun (WGS) entry which is preliminary data.</text>
</comment>
<dbReference type="OrthoDB" id="793244at2"/>
<evidence type="ECO:0000256" key="1">
    <source>
        <dbReference type="SAM" id="MobiDB-lite"/>
    </source>
</evidence>
<reference evidence="3 4" key="1">
    <citation type="submission" date="2019-02" db="EMBL/GenBank/DDBJ databases">
        <authorList>
            <person name="Li Y."/>
        </authorList>
    </citation>
    <scope>NUCLEOTIDE SEQUENCE [LARGE SCALE GENOMIC DNA]</scope>
    <source>
        <strain evidence="3 4">30C10-4-7</strain>
    </source>
</reference>
<accession>A0A4Q6Y0P2</accession>
<proteinExistence type="predicted"/>
<feature type="domain" description="Thioredoxin" evidence="2">
    <location>
        <begin position="495"/>
        <end position="638"/>
    </location>
</feature>
<evidence type="ECO:0000313" key="4">
    <source>
        <dbReference type="Proteomes" id="UP000292855"/>
    </source>
</evidence>
<keyword evidence="4" id="KW-1185">Reference proteome</keyword>
<gene>
    <name evidence="3" type="ORF">EWE74_06965</name>
</gene>
<protein>
    <submittedName>
        <fullName evidence="3">TlpA family protein disulfide reductase</fullName>
    </submittedName>
</protein>
<dbReference type="InterPro" id="IPR000866">
    <property type="entry name" value="AhpC/TSA"/>
</dbReference>
<dbReference type="PANTHER" id="PTHR42852:SF13">
    <property type="entry name" value="PROTEIN DIPZ"/>
    <property type="match status" value="1"/>
</dbReference>
<dbReference type="SUPFAM" id="SSF52833">
    <property type="entry name" value="Thioredoxin-like"/>
    <property type="match status" value="1"/>
</dbReference>
<dbReference type="GO" id="GO:0016209">
    <property type="term" value="F:antioxidant activity"/>
    <property type="evidence" value="ECO:0007669"/>
    <property type="project" value="InterPro"/>
</dbReference>
<dbReference type="Gene3D" id="3.40.30.10">
    <property type="entry name" value="Glutaredoxin"/>
    <property type="match status" value="1"/>
</dbReference>
<organism evidence="3 4">
    <name type="scientific">Sphingobacterium corticibacterium</name>
    <dbReference type="NCBI Taxonomy" id="2484746"/>
    <lineage>
        <taxon>Bacteria</taxon>
        <taxon>Pseudomonadati</taxon>
        <taxon>Bacteroidota</taxon>
        <taxon>Sphingobacteriia</taxon>
        <taxon>Sphingobacteriales</taxon>
        <taxon>Sphingobacteriaceae</taxon>
        <taxon>Sphingobacterium</taxon>
    </lineage>
</organism>
<dbReference type="AlphaFoldDB" id="A0A4Q6Y0P2"/>
<sequence>MQQFYANGLAMPSKMDWKEERSLITPLAIGGTFPADTRQIRVRFSAFRKPFFRKCVHKLKIWGRLFLTRVPLLEKRDPLLKRGVPLLLNRCYSTQIGVPFLSFRDPLSAKRIPFFRRCDYILEKRVPFFAKCVPLLGKRDSILGRSDRTFITSERYLAICVPLSEKRDPILGERDHTFITSEQYFATGDPLLVKCDPYFATCVPVSGKRTSVWQKRDIKISKRVHRESICVPRKRKTIPKKALFCVISSRKSLQASDPITTQAQPKNDLRISQERPKVDPSLTQEIAKDDLSLTQPRPSLRTGYTQGSPNDDTTNTQETANSDTRNVRLVYRECTVSARGVYRKGTKDSLNACTSCVGQQYSKSRRVVAAMTNKSMPFVLALICFMLFDLSDAWAQSAESRTAEGQKNSYRSGSVLKNYLFSSLEGARVQWSEGGSFIFSDEYGKYILPKEWDRGEIEISAFGYDTISKELTDVGIADGRTQSLLSKNKSGIGALRLGDSIPDALWDLPLDIVNHESGRQRVSLREYAGNKLIVLDFWATWCSPCVKTLDKWNSILPQFQNDVAVIAIHMSRHTRVPDVVQAKGWKFPVIVGENPPLINAYFFKVDQVGNVVFIKDGRFYAVPENKGTDTTLIQSIIGGADPYIKSDNTFMYN</sequence>
<dbReference type="PROSITE" id="PS51352">
    <property type="entry name" value="THIOREDOXIN_2"/>
    <property type="match status" value="1"/>
</dbReference>
<dbReference type="Pfam" id="PF00578">
    <property type="entry name" value="AhpC-TSA"/>
    <property type="match status" value="1"/>
</dbReference>